<keyword evidence="1" id="KW-0472">Membrane</keyword>
<comment type="caution">
    <text evidence="2">The sequence shown here is derived from an EMBL/GenBank/DDBJ whole genome shotgun (WGS) entry which is preliminary data.</text>
</comment>
<name>A0AAE0KRC2_9CHLO</name>
<feature type="non-terminal residue" evidence="2">
    <location>
        <position position="1"/>
    </location>
</feature>
<protein>
    <submittedName>
        <fullName evidence="2">Uncharacterized protein</fullName>
    </submittedName>
</protein>
<feature type="transmembrane region" description="Helical" evidence="1">
    <location>
        <begin position="181"/>
        <end position="204"/>
    </location>
</feature>
<reference evidence="2 3" key="1">
    <citation type="journal article" date="2015" name="Genome Biol. Evol.">
        <title>Comparative Genomics of a Bacterivorous Green Alga Reveals Evolutionary Causalities and Consequences of Phago-Mixotrophic Mode of Nutrition.</title>
        <authorList>
            <person name="Burns J.A."/>
            <person name="Paasch A."/>
            <person name="Narechania A."/>
            <person name="Kim E."/>
        </authorList>
    </citation>
    <scope>NUCLEOTIDE SEQUENCE [LARGE SCALE GENOMIC DNA]</scope>
    <source>
        <strain evidence="2 3">PLY_AMNH</strain>
    </source>
</reference>
<sequence length="240" mass="26481">IGHKVSQADKLRQTLSMANEGDIAYMLEEDMVQVADSAHTFLARTGQNHDADEMALVKAVVRREKGGESRTLSFLDSPEVQLYVGDYIHCFRPGLHNFFVLELLLRLMQTSLVYLVKLFATRFKLLYATSIALCVLTTSLGTQPFVKRIHNLAYVTVDFNCVAVLVYLQQGDHLEEGSTSVAILGYFMLTLQIFPISVLIAAGVKSVSSDARPPAALVPLLDSLTAVMTWGRSISIWLGA</sequence>
<dbReference type="Proteomes" id="UP001190700">
    <property type="component" value="Unassembled WGS sequence"/>
</dbReference>
<keyword evidence="3" id="KW-1185">Reference proteome</keyword>
<gene>
    <name evidence="2" type="ORF">CYMTET_33294</name>
</gene>
<evidence type="ECO:0000313" key="3">
    <source>
        <dbReference type="Proteomes" id="UP001190700"/>
    </source>
</evidence>
<dbReference type="AlphaFoldDB" id="A0AAE0KRC2"/>
<feature type="transmembrane region" description="Helical" evidence="1">
    <location>
        <begin position="125"/>
        <end position="145"/>
    </location>
</feature>
<organism evidence="2 3">
    <name type="scientific">Cymbomonas tetramitiformis</name>
    <dbReference type="NCBI Taxonomy" id="36881"/>
    <lineage>
        <taxon>Eukaryota</taxon>
        <taxon>Viridiplantae</taxon>
        <taxon>Chlorophyta</taxon>
        <taxon>Pyramimonadophyceae</taxon>
        <taxon>Pyramimonadales</taxon>
        <taxon>Pyramimonadaceae</taxon>
        <taxon>Cymbomonas</taxon>
    </lineage>
</organism>
<evidence type="ECO:0000256" key="1">
    <source>
        <dbReference type="SAM" id="Phobius"/>
    </source>
</evidence>
<dbReference type="EMBL" id="LGRX02020304">
    <property type="protein sequence ID" value="KAK3257630.1"/>
    <property type="molecule type" value="Genomic_DNA"/>
</dbReference>
<evidence type="ECO:0000313" key="2">
    <source>
        <dbReference type="EMBL" id="KAK3257630.1"/>
    </source>
</evidence>
<proteinExistence type="predicted"/>
<keyword evidence="1" id="KW-1133">Transmembrane helix</keyword>
<keyword evidence="1" id="KW-0812">Transmembrane</keyword>
<accession>A0AAE0KRC2</accession>